<evidence type="ECO:0000256" key="4">
    <source>
        <dbReference type="RuleBase" id="RU003744"/>
    </source>
</evidence>
<gene>
    <name evidence="7" type="ORF">SAMN02982931_01427</name>
</gene>
<dbReference type="InterPro" id="IPR018313">
    <property type="entry name" value="SBP_3_CS"/>
</dbReference>
<dbReference type="PROSITE" id="PS01039">
    <property type="entry name" value="SBP_BACTERIAL_3"/>
    <property type="match status" value="1"/>
</dbReference>
<feature type="signal peptide" evidence="5">
    <location>
        <begin position="1"/>
        <end position="29"/>
    </location>
</feature>
<keyword evidence="2" id="KW-0813">Transport</keyword>
<dbReference type="InterPro" id="IPR051455">
    <property type="entry name" value="Bact_solute-bind_prot3"/>
</dbReference>
<proteinExistence type="inferred from homology"/>
<sequence length="339" mass="36075">MIQIPAPMRLLRATLAAFLGLGILGSASASTLDDVRSRGTLVCGISEGLPGFSDRDAAGAWYGFDVDFCRAVAAAVLGDPDKVDYVQLSATDRFKALTDSKIDLLSRNSTWTMSRDLDLGIDFAGIAYYDGQGFLAHALDGMSSALELLGARICVVSGTTTEDNAAAYFARNGMDVTFERFTDRTEARRAYAAGECDVYTADSSALAAERSLLEVPDDHVILREVISKEPLGPVTREGDAGWNELVRWTLYGLINAEEDGLTAAAVGDSANRDSAVALGKAAATEFGIADDWLAVVLASVGNYGEIFERNLGEGTPLAIRRGVNALWTQGGILYAPPMH</sequence>
<evidence type="ECO:0000256" key="3">
    <source>
        <dbReference type="ARBA" id="ARBA00022729"/>
    </source>
</evidence>
<dbReference type="Gene3D" id="3.40.190.10">
    <property type="entry name" value="Periplasmic binding protein-like II"/>
    <property type="match status" value="2"/>
</dbReference>
<evidence type="ECO:0000256" key="1">
    <source>
        <dbReference type="ARBA" id="ARBA00010333"/>
    </source>
</evidence>
<keyword evidence="8" id="KW-1185">Reference proteome</keyword>
<evidence type="ECO:0000256" key="5">
    <source>
        <dbReference type="SAM" id="SignalP"/>
    </source>
</evidence>
<dbReference type="GO" id="GO:0006865">
    <property type="term" value="P:amino acid transport"/>
    <property type="evidence" value="ECO:0007669"/>
    <property type="project" value="TreeGrafter"/>
</dbReference>
<dbReference type="Proteomes" id="UP000199071">
    <property type="component" value="Unassembled WGS sequence"/>
</dbReference>
<dbReference type="PANTHER" id="PTHR30085">
    <property type="entry name" value="AMINO ACID ABC TRANSPORTER PERMEASE"/>
    <property type="match status" value="1"/>
</dbReference>
<dbReference type="EMBL" id="FMXQ01000002">
    <property type="protein sequence ID" value="SDB17700.1"/>
    <property type="molecule type" value="Genomic_DNA"/>
</dbReference>
<comment type="similarity">
    <text evidence="1 4">Belongs to the bacterial solute-binding protein 3 family.</text>
</comment>
<dbReference type="SUPFAM" id="SSF53850">
    <property type="entry name" value="Periplasmic binding protein-like II"/>
    <property type="match status" value="1"/>
</dbReference>
<evidence type="ECO:0000313" key="7">
    <source>
        <dbReference type="EMBL" id="SDB17700.1"/>
    </source>
</evidence>
<evidence type="ECO:0000256" key="2">
    <source>
        <dbReference type="ARBA" id="ARBA00022448"/>
    </source>
</evidence>
<dbReference type="AlphaFoldDB" id="A0A1G6BAS6"/>
<organism evidence="7 8">
    <name type="scientific">Bauldia litoralis</name>
    <dbReference type="NCBI Taxonomy" id="665467"/>
    <lineage>
        <taxon>Bacteria</taxon>
        <taxon>Pseudomonadati</taxon>
        <taxon>Pseudomonadota</taxon>
        <taxon>Alphaproteobacteria</taxon>
        <taxon>Hyphomicrobiales</taxon>
        <taxon>Kaistiaceae</taxon>
        <taxon>Bauldia</taxon>
    </lineage>
</organism>
<dbReference type="InterPro" id="IPR001638">
    <property type="entry name" value="Solute-binding_3/MltF_N"/>
</dbReference>
<dbReference type="SMART" id="SM00062">
    <property type="entry name" value="PBPb"/>
    <property type="match status" value="1"/>
</dbReference>
<dbReference type="STRING" id="665467.SAMN02982931_01427"/>
<dbReference type="CDD" id="cd13692">
    <property type="entry name" value="PBP2_BztA"/>
    <property type="match status" value="1"/>
</dbReference>
<protein>
    <submittedName>
        <fullName evidence="7">General L-amino acid transport system substrate-binding protein</fullName>
    </submittedName>
</protein>
<keyword evidence="3 5" id="KW-0732">Signal</keyword>
<evidence type="ECO:0000313" key="8">
    <source>
        <dbReference type="Proteomes" id="UP000199071"/>
    </source>
</evidence>
<reference evidence="7 8" key="1">
    <citation type="submission" date="2016-10" db="EMBL/GenBank/DDBJ databases">
        <authorList>
            <person name="de Groot N.N."/>
        </authorList>
    </citation>
    <scope>NUCLEOTIDE SEQUENCE [LARGE SCALE GENOMIC DNA]</scope>
    <source>
        <strain evidence="7 8">ATCC 35022</strain>
    </source>
</reference>
<feature type="domain" description="Solute-binding protein family 3/N-terminal" evidence="6">
    <location>
        <begin position="40"/>
        <end position="264"/>
    </location>
</feature>
<evidence type="ECO:0000259" key="6">
    <source>
        <dbReference type="SMART" id="SM00062"/>
    </source>
</evidence>
<feature type="chain" id="PRO_5011528622" evidence="5">
    <location>
        <begin position="30"/>
        <end position="339"/>
    </location>
</feature>
<name>A0A1G6BAS6_9HYPH</name>
<dbReference type="Pfam" id="PF00497">
    <property type="entry name" value="SBP_bac_3"/>
    <property type="match status" value="1"/>
</dbReference>
<accession>A0A1G6BAS6</accession>
<dbReference type="PANTHER" id="PTHR30085:SF7">
    <property type="entry name" value="AMINO-ACID ABC TRANSPORTER-BINDING PROTEIN YHDW-RELATED"/>
    <property type="match status" value="1"/>
</dbReference>